<keyword evidence="3" id="KW-0479">Metal-binding</keyword>
<dbReference type="NCBIfam" id="TIGR00521">
    <property type="entry name" value="coaBC_dfp"/>
    <property type="match status" value="1"/>
</dbReference>
<evidence type="ECO:0000313" key="8">
    <source>
        <dbReference type="Proteomes" id="UP001595896"/>
    </source>
</evidence>
<dbReference type="InterPro" id="IPR035929">
    <property type="entry name" value="CoaB-like_sf"/>
</dbReference>
<dbReference type="InterPro" id="IPR036551">
    <property type="entry name" value="Flavin_trans-like"/>
</dbReference>
<comment type="similarity">
    <text evidence="3 4">In the C-terminal section; belongs to the PPC synthetase family.</text>
</comment>
<keyword evidence="3 4" id="KW-0436">Ligase</keyword>
<dbReference type="Gene3D" id="3.40.50.10300">
    <property type="entry name" value="CoaB-like"/>
    <property type="match status" value="1"/>
</dbReference>
<dbReference type="EMBL" id="JBHSGK010000003">
    <property type="protein sequence ID" value="MFC4735548.1"/>
    <property type="molecule type" value="Genomic_DNA"/>
</dbReference>
<dbReference type="InterPro" id="IPR007085">
    <property type="entry name" value="DNA/pantothenate-metab_flavo_C"/>
</dbReference>
<accession>A0ABV9NQ66</accession>
<dbReference type="SUPFAM" id="SSF102645">
    <property type="entry name" value="CoaB-like"/>
    <property type="match status" value="1"/>
</dbReference>
<comment type="catalytic activity">
    <reaction evidence="3 4">
        <text>(R)-4'-phosphopantothenate + L-cysteine + CTP = N-[(R)-4-phosphopantothenoyl]-L-cysteine + CMP + diphosphate + H(+)</text>
        <dbReference type="Rhea" id="RHEA:19397"/>
        <dbReference type="ChEBI" id="CHEBI:10986"/>
        <dbReference type="ChEBI" id="CHEBI:15378"/>
        <dbReference type="ChEBI" id="CHEBI:33019"/>
        <dbReference type="ChEBI" id="CHEBI:35235"/>
        <dbReference type="ChEBI" id="CHEBI:37563"/>
        <dbReference type="ChEBI" id="CHEBI:59458"/>
        <dbReference type="ChEBI" id="CHEBI:60377"/>
        <dbReference type="EC" id="6.3.2.5"/>
    </reaction>
</comment>
<comment type="caution">
    <text evidence="7">The sequence shown here is derived from an EMBL/GenBank/DDBJ whole genome shotgun (WGS) entry which is preliminary data.</text>
</comment>
<keyword evidence="3" id="KW-0511">Multifunctional enzyme</keyword>
<feature type="domain" description="Flavoprotein" evidence="5">
    <location>
        <begin position="5"/>
        <end position="173"/>
    </location>
</feature>
<evidence type="ECO:0000259" key="5">
    <source>
        <dbReference type="Pfam" id="PF02441"/>
    </source>
</evidence>
<feature type="region of interest" description="Phosphopantothenate--cysteine ligase" evidence="3">
    <location>
        <begin position="192"/>
        <end position="404"/>
    </location>
</feature>
<dbReference type="InterPro" id="IPR005252">
    <property type="entry name" value="CoaBC"/>
</dbReference>
<keyword evidence="8" id="KW-1185">Reference proteome</keyword>
<dbReference type="PANTHER" id="PTHR14359">
    <property type="entry name" value="HOMO-OLIGOMERIC FLAVIN CONTAINING CYS DECARBOXYLASE FAMILY"/>
    <property type="match status" value="1"/>
</dbReference>
<comment type="function">
    <text evidence="4">Catalyzes two steps in the biosynthesis of coenzyme A. In the first step cysteine is conjugated to 4'-phosphopantothenate to form 4-phosphopantothenoylcysteine, in the latter compound is decarboxylated to form 4'-phosphopantotheine.</text>
</comment>
<evidence type="ECO:0000256" key="3">
    <source>
        <dbReference type="HAMAP-Rule" id="MF_02225"/>
    </source>
</evidence>
<evidence type="ECO:0000256" key="4">
    <source>
        <dbReference type="RuleBase" id="RU364078"/>
    </source>
</evidence>
<comment type="pathway">
    <text evidence="3 4">Cofactor biosynthesis; coenzyme A biosynthesis; CoA from (R)-pantothenate: step 2/5.</text>
</comment>
<comment type="catalytic activity">
    <reaction evidence="3 4">
        <text>N-[(R)-4-phosphopantothenoyl]-L-cysteine + H(+) = (R)-4'-phosphopantetheine + CO2</text>
        <dbReference type="Rhea" id="RHEA:16793"/>
        <dbReference type="ChEBI" id="CHEBI:15378"/>
        <dbReference type="ChEBI" id="CHEBI:16526"/>
        <dbReference type="ChEBI" id="CHEBI:59458"/>
        <dbReference type="ChEBI" id="CHEBI:61723"/>
        <dbReference type="EC" id="4.1.1.36"/>
    </reaction>
</comment>
<comment type="pathway">
    <text evidence="3 4">Cofactor biosynthesis; coenzyme A biosynthesis; CoA from (R)-pantothenate: step 3/5.</text>
</comment>
<comment type="cofactor">
    <cofactor evidence="3">
        <name>Mg(2+)</name>
        <dbReference type="ChEBI" id="CHEBI:18420"/>
    </cofactor>
</comment>
<dbReference type="RefSeq" id="WP_377908173.1">
    <property type="nucleotide sequence ID" value="NZ_JBHSGK010000003.1"/>
</dbReference>
<dbReference type="PANTHER" id="PTHR14359:SF6">
    <property type="entry name" value="PHOSPHOPANTOTHENOYLCYSTEINE DECARBOXYLASE"/>
    <property type="match status" value="1"/>
</dbReference>
<dbReference type="GO" id="GO:0004633">
    <property type="term" value="F:phosphopantothenoylcysteine decarboxylase activity"/>
    <property type="evidence" value="ECO:0007669"/>
    <property type="project" value="UniProtKB-EC"/>
</dbReference>
<dbReference type="HAMAP" id="MF_02225">
    <property type="entry name" value="CoaBC"/>
    <property type="match status" value="1"/>
</dbReference>
<dbReference type="SUPFAM" id="SSF52507">
    <property type="entry name" value="Homo-oligomeric flavin-containing Cys decarboxylases, HFCD"/>
    <property type="match status" value="1"/>
</dbReference>
<feature type="domain" description="DNA/pantothenate metabolism flavoprotein C-terminal" evidence="6">
    <location>
        <begin position="188"/>
        <end position="395"/>
    </location>
</feature>
<feature type="binding site" evidence="3">
    <location>
        <position position="338"/>
    </location>
    <ligand>
        <name>CTP</name>
        <dbReference type="ChEBI" id="CHEBI:37563"/>
    </ligand>
</feature>
<feature type="binding site" evidence="3">
    <location>
        <position position="280"/>
    </location>
    <ligand>
        <name>CTP</name>
        <dbReference type="ChEBI" id="CHEBI:37563"/>
    </ligand>
</feature>
<dbReference type="Pfam" id="PF02441">
    <property type="entry name" value="Flavoprotein"/>
    <property type="match status" value="1"/>
</dbReference>
<feature type="binding site" evidence="3">
    <location>
        <position position="324"/>
    </location>
    <ligand>
        <name>CTP</name>
        <dbReference type="ChEBI" id="CHEBI:37563"/>
    </ligand>
</feature>
<keyword evidence="3 4" id="KW-0285">Flavoprotein</keyword>
<comment type="function">
    <text evidence="3">Catalyzes two sequential steps in the biosynthesis of coenzyme A. In the first step cysteine is conjugated to 4'-phosphopantothenate to form 4-phosphopantothenoylcysteine. In the second step the latter compound is decarboxylated to form 4'-phosphopantotheine.</text>
</comment>
<keyword evidence="1 3" id="KW-0210">Decarboxylase</keyword>
<sequence>MNDKKRVLLAVSGGIAAFKAAALTSRLVQADYEVKVMMTKNALNFVGEVTFQALSRNPVYTDTFIEPDPEKIAHIDVADWADVVFIAPASADLIARLANGMADDMVSTTIMASTAPAYIAPAMNVHMYANPAVQRNMQQLEQDGYQFVEPDEGYLACGYTGKGRMAEPEDLHAMIDHHFTRAAHPEWNGKRVLVTAGPTQEVIDPVRFLSNRSSGKMGFALAAEAAARGAAVTLVAGPVTLATPHGVNRIDVQSAEEMYRAVMNRAEAMDVVIKAAAVSDYKPAEALTEKMKKSVDGEVLHMVRTVDILAELGSLEKKPVLVGFAAESENIEAYAREKLQKKNIDAVCANSVVAEGSGFQVDTNSLDLFFRNGQKAHIPLMSKSDAAKHILNHIPQLWKSRYDR</sequence>
<dbReference type="EC" id="6.3.2.5" evidence="3"/>
<keyword evidence="2 3" id="KW-0456">Lyase</keyword>
<dbReference type="GO" id="GO:0004632">
    <property type="term" value="F:phosphopantothenate--cysteine ligase activity"/>
    <property type="evidence" value="ECO:0007669"/>
    <property type="project" value="UniProtKB-EC"/>
</dbReference>
<keyword evidence="3" id="KW-0460">Magnesium</keyword>
<name>A0ABV9NQ66_9BACI</name>
<evidence type="ECO:0000259" key="6">
    <source>
        <dbReference type="Pfam" id="PF04127"/>
    </source>
</evidence>
<comment type="similarity">
    <text evidence="3 4">In the N-terminal section; belongs to the HFCD (homo-oligomeric flavin containing Cys decarboxylase) superfamily.</text>
</comment>
<dbReference type="Gene3D" id="3.40.50.1950">
    <property type="entry name" value="Flavin prenyltransferase-like"/>
    <property type="match status" value="1"/>
</dbReference>
<dbReference type="EC" id="4.1.1.36" evidence="3"/>
<evidence type="ECO:0000256" key="2">
    <source>
        <dbReference type="ARBA" id="ARBA00023239"/>
    </source>
</evidence>
<comment type="cofactor">
    <cofactor evidence="3">
        <name>FMN</name>
        <dbReference type="ChEBI" id="CHEBI:58210"/>
    </cofactor>
    <text evidence="3">Binds 1 FMN per subunit.</text>
</comment>
<gene>
    <name evidence="3 7" type="primary">coaBC</name>
    <name evidence="7" type="ORF">ACFO4L_03020</name>
</gene>
<evidence type="ECO:0000313" key="7">
    <source>
        <dbReference type="EMBL" id="MFC4735548.1"/>
    </source>
</evidence>
<organism evidence="7 8">
    <name type="scientific">Bacillus daqingensis</name>
    <dbReference type="NCBI Taxonomy" id="872396"/>
    <lineage>
        <taxon>Bacteria</taxon>
        <taxon>Bacillati</taxon>
        <taxon>Bacillota</taxon>
        <taxon>Bacilli</taxon>
        <taxon>Bacillales</taxon>
        <taxon>Bacillaceae</taxon>
        <taxon>Bacillus</taxon>
    </lineage>
</organism>
<dbReference type="Proteomes" id="UP001595896">
    <property type="component" value="Unassembled WGS sequence"/>
</dbReference>
<evidence type="ECO:0000256" key="1">
    <source>
        <dbReference type="ARBA" id="ARBA00022793"/>
    </source>
</evidence>
<feature type="binding site" evidence="3">
    <location>
        <position position="290"/>
    </location>
    <ligand>
        <name>CTP</name>
        <dbReference type="ChEBI" id="CHEBI:37563"/>
    </ligand>
</feature>
<proteinExistence type="inferred from homology"/>
<reference evidence="8" key="1">
    <citation type="journal article" date="2019" name="Int. J. Syst. Evol. Microbiol.">
        <title>The Global Catalogue of Microorganisms (GCM) 10K type strain sequencing project: providing services to taxonomists for standard genome sequencing and annotation.</title>
        <authorList>
            <consortium name="The Broad Institute Genomics Platform"/>
            <consortium name="The Broad Institute Genome Sequencing Center for Infectious Disease"/>
            <person name="Wu L."/>
            <person name="Ma J."/>
        </authorList>
    </citation>
    <scope>NUCLEOTIDE SEQUENCE [LARGE SCALE GENOMIC DNA]</scope>
    <source>
        <strain evidence="8">JCM 12165</strain>
    </source>
</reference>
<dbReference type="InterPro" id="IPR003382">
    <property type="entry name" value="Flavoprotein"/>
</dbReference>
<feature type="binding site" evidence="3">
    <location>
        <position position="342"/>
    </location>
    <ligand>
        <name>CTP</name>
        <dbReference type="ChEBI" id="CHEBI:37563"/>
    </ligand>
</feature>
<protein>
    <recommendedName>
        <fullName evidence="3">Coenzyme A biosynthesis bifunctional protein CoaBC</fullName>
    </recommendedName>
    <alternativeName>
        <fullName evidence="3">DNA/pantothenate metabolism flavoprotein</fullName>
    </alternativeName>
    <alternativeName>
        <fullName evidence="3">Phosphopantothenoylcysteine synthetase/decarboxylase</fullName>
        <shortName evidence="3">PPCS-PPCDC</shortName>
    </alternativeName>
    <domain>
        <recommendedName>
            <fullName evidence="3">Phosphopantothenoylcysteine decarboxylase</fullName>
            <shortName evidence="3">PPC decarboxylase</shortName>
            <shortName evidence="3">PPC-DC</shortName>
            <ecNumber evidence="3">4.1.1.36</ecNumber>
        </recommendedName>
        <alternativeName>
            <fullName evidence="3">CoaC</fullName>
        </alternativeName>
    </domain>
    <domain>
        <recommendedName>
            <fullName evidence="3">Phosphopantothenate--cysteine ligase</fullName>
            <ecNumber evidence="3">6.3.2.5</ecNumber>
        </recommendedName>
        <alternativeName>
            <fullName evidence="3">CoaB</fullName>
        </alternativeName>
        <alternativeName>
            <fullName evidence="3">Phosphopantothenoylcysteine synthetase</fullName>
            <shortName evidence="3">PPC synthetase</shortName>
            <shortName evidence="3">PPC-S</shortName>
        </alternativeName>
    </domain>
</protein>
<keyword evidence="3 4" id="KW-0288">FMN</keyword>
<feature type="active site" description="Proton donor" evidence="3">
    <location>
        <position position="157"/>
    </location>
</feature>
<comment type="caution">
    <text evidence="3">Lacks conserved residue(s) required for the propagation of feature annotation.</text>
</comment>
<feature type="region of interest" description="Phosphopantothenoylcysteine decarboxylase" evidence="3">
    <location>
        <begin position="1"/>
        <end position="191"/>
    </location>
</feature>
<dbReference type="Pfam" id="PF04127">
    <property type="entry name" value="DFP"/>
    <property type="match status" value="1"/>
</dbReference>